<dbReference type="InterPro" id="IPR001214">
    <property type="entry name" value="SET_dom"/>
</dbReference>
<dbReference type="Gene3D" id="2.170.270.10">
    <property type="entry name" value="SET domain"/>
    <property type="match status" value="1"/>
</dbReference>
<evidence type="ECO:0000256" key="1">
    <source>
        <dbReference type="ARBA" id="ARBA00022723"/>
    </source>
</evidence>
<evidence type="ECO:0000256" key="2">
    <source>
        <dbReference type="ARBA" id="ARBA00022771"/>
    </source>
</evidence>
<feature type="compositionally biased region" description="Basic and acidic residues" evidence="6">
    <location>
        <begin position="51"/>
        <end position="64"/>
    </location>
</feature>
<dbReference type="Pfam" id="PF00628">
    <property type="entry name" value="PHD"/>
    <property type="match status" value="1"/>
</dbReference>
<evidence type="ECO:0000259" key="7">
    <source>
        <dbReference type="PROSITE" id="PS50016"/>
    </source>
</evidence>
<protein>
    <recommendedName>
        <fullName evidence="11">SET domain-containing protein</fullName>
    </recommendedName>
</protein>
<dbReference type="PANTHER" id="PTHR46655:SF1">
    <property type="entry name" value="HISTONE-LYSINE N-METHYLTRANSFERASE ATXR3"/>
    <property type="match status" value="1"/>
</dbReference>
<sequence>METQGSFLNGAEPSPPLPDATKEAEKEETREGEGGEEEQQQRVEEEDFPGEEEKKERSEMNKEEEGGDEEAPTTTTTTIETDVKKAKKKKKGKKAVFNQVSPFVRNVVNLLRQAESTEPYFTTPTWRRTPFEPIPYKALKKYEPAPDMPELDAKYIEEKLNTSLPPGWTDIPPIPKEFQDVLDAHRQNRVPLCPSQKSSAKEETINGTHDYCNTNGAINGTTDVEKPQTLSFEELPAWAKWARPDVSNHVPLKLGEDIEIRHLWGMDCYTRAAVLAAVSQAEGYQGPENIKKREKFLTKKLMPKVHALHEEGWDMEKAAQNLAEDSERERDVETKGAAECLIRAIKEIDEAEVHTKDGKRSAKDPQQTGEQAQQLTSAASKSGRTTRSGNNEVITTTTTAADINNSGFEESVLPAEEGPTDGIDAERTQTNGAATAMDVDENVDIVSAKNRAEVKNEEEEEEGEGEEIDPRTLRRHYRLHPKGVGVVCIRKEGLQPGMFVNHYLGEMYSPWRWYERCDAMKKRNPNQELPSFFNITLERPKDDVRGKDTVFVEAMHECEFASRMSHSCAGNCQTTVISHEGKLSIGVYTNSKIECGEELCWDYSCVTESEKEFRAAICLCSSPNCRGSFLSYAGSSTFTAVMNEKHNFLHRNAMLCRACSEPLTDEDLALLSDYGIRDSALNTLSGERAPDWLVKWASLILRYVQLEEKLLPEALCNLPMQKGVKYNLEGAKAETYGVVATRLQNIVVTLDKIKYFLRQPEQSDKPFMREATEADIIEHLWTGSESILVRAIGALSKACGILKNVPRRKGSRDTRAAVVETSTAPAEVLPPKVEEMDANLTLTTTEEPMKEEKIEEEEAQKEASQGEKISDEIVTTTAAGTTTTTTTTATLTIATVTEEGERANDFAPTVTEEITKEQNSGPVDDSTADDHAIAMALSEGYDLPPLKKINTNQASTLAAVPSSVGQDEVPNTISAKKIKEKKTTRTFTGNPTQVLDDIIAKSKMTPSTASEAKQWLAEVSDSIRNLGIEHCACADLLLMYARTQRWFTPEKFVGFMSPPVQLREHDPGCKQTASKISIHVKNTLTKKYQPHYPWGQMCSWFKQTIYDPTASLSADRRGTLSLPDVESAYNNGGAYVKTDRKQLFRILRENASRNWPTTMQWSFKNYAKMYGSPWFDDALRETQADFAALKEGQEQDMGMRETKEQTFGFLDEVEGLMSTGTTSSVGFARTFRKKKRGKTSAGIGKHKKETASVAKPGAQPKQPGQNNNKKKRSLNHLYAKGPDGKAFKCGTCRTCLNPKLKKRCINTPLLEDVDVGDVKVEDLVPGAVVYGTTIDSLMTMLCSKCQSGDDEEKMLICDGCDGSLHTYCVGLDEIPSCEHWFCDACAGGPKEKAFYERKRTAILQTKGLLPIPKKVAAVTTTTIAPPTTAEPAAATPLPPPTTTLVTPILPLCTATSADASVGFTTASEEPKRENVE</sequence>
<keyword evidence="1" id="KW-0479">Metal-binding</keyword>
<feature type="compositionally biased region" description="Basic and acidic residues" evidence="6">
    <location>
        <begin position="352"/>
        <end position="363"/>
    </location>
</feature>
<gene>
    <name evidence="9" type="ORF">Bathy05g05160</name>
</gene>
<evidence type="ECO:0000256" key="6">
    <source>
        <dbReference type="SAM" id="MobiDB-lite"/>
    </source>
</evidence>
<proteinExistence type="predicted"/>
<dbReference type="Pfam" id="PF00856">
    <property type="entry name" value="SET"/>
    <property type="match status" value="1"/>
</dbReference>
<dbReference type="RefSeq" id="XP_007513297.1">
    <property type="nucleotide sequence ID" value="XM_007513235.1"/>
</dbReference>
<feature type="domain" description="SET" evidence="8">
    <location>
        <begin position="469"/>
        <end position="604"/>
    </location>
</feature>
<feature type="region of interest" description="Disordered" evidence="6">
    <location>
        <begin position="352"/>
        <end position="407"/>
    </location>
</feature>
<dbReference type="InterPro" id="IPR011011">
    <property type="entry name" value="Znf_FYVE_PHD"/>
</dbReference>
<keyword evidence="4" id="KW-0156">Chromatin regulator</keyword>
<dbReference type="PROSITE" id="PS01359">
    <property type="entry name" value="ZF_PHD_1"/>
    <property type="match status" value="1"/>
</dbReference>
<dbReference type="InterPro" id="IPR001965">
    <property type="entry name" value="Znf_PHD"/>
</dbReference>
<feature type="compositionally biased region" description="Low complexity" evidence="6">
    <location>
        <begin position="1254"/>
        <end position="1267"/>
    </location>
</feature>
<dbReference type="OrthoDB" id="308383at2759"/>
<dbReference type="STRING" id="41875.K8EWN1"/>
<keyword evidence="2 5" id="KW-0863">Zinc-finger</keyword>
<dbReference type="InterPro" id="IPR045606">
    <property type="entry name" value="ATXR3_C"/>
</dbReference>
<dbReference type="PROSITE" id="PS50016">
    <property type="entry name" value="ZF_PHD_2"/>
    <property type="match status" value="1"/>
</dbReference>
<evidence type="ECO:0000256" key="4">
    <source>
        <dbReference type="ARBA" id="ARBA00022853"/>
    </source>
</evidence>
<dbReference type="InterPro" id="IPR013083">
    <property type="entry name" value="Znf_RING/FYVE/PHD"/>
</dbReference>
<evidence type="ECO:0000259" key="8">
    <source>
        <dbReference type="PROSITE" id="PS50280"/>
    </source>
</evidence>
<dbReference type="GO" id="GO:0008270">
    <property type="term" value="F:zinc ion binding"/>
    <property type="evidence" value="ECO:0007669"/>
    <property type="project" value="UniProtKB-KW"/>
</dbReference>
<evidence type="ECO:0000313" key="9">
    <source>
        <dbReference type="EMBL" id="CCO16855.1"/>
    </source>
</evidence>
<dbReference type="KEGG" id="bpg:Bathy05g05160"/>
<dbReference type="eggNOG" id="KOG1080">
    <property type="taxonomic scope" value="Eukaryota"/>
</dbReference>
<dbReference type="Gene3D" id="3.30.40.10">
    <property type="entry name" value="Zinc/RING finger domain, C3HC4 (zinc finger)"/>
    <property type="match status" value="1"/>
</dbReference>
<dbReference type="InterPro" id="IPR019786">
    <property type="entry name" value="Zinc_finger_PHD-type_CS"/>
</dbReference>
<evidence type="ECO:0008006" key="11">
    <source>
        <dbReference type="Google" id="ProtNLM"/>
    </source>
</evidence>
<feature type="region of interest" description="Disordered" evidence="6">
    <location>
        <begin position="1"/>
        <end position="91"/>
    </location>
</feature>
<dbReference type="GO" id="GO:0006325">
    <property type="term" value="P:chromatin organization"/>
    <property type="evidence" value="ECO:0007669"/>
    <property type="project" value="UniProtKB-KW"/>
</dbReference>
<feature type="compositionally biased region" description="Basic and acidic residues" evidence="6">
    <location>
        <begin position="20"/>
        <end position="43"/>
    </location>
</feature>
<evidence type="ECO:0000313" key="10">
    <source>
        <dbReference type="Proteomes" id="UP000198341"/>
    </source>
</evidence>
<dbReference type="eggNOG" id="KOG4430">
    <property type="taxonomic scope" value="Eukaryota"/>
</dbReference>
<accession>K8EWN1</accession>
<evidence type="ECO:0000256" key="3">
    <source>
        <dbReference type="ARBA" id="ARBA00022833"/>
    </source>
</evidence>
<dbReference type="SUPFAM" id="SSF57903">
    <property type="entry name" value="FYVE/PHD zinc finger"/>
    <property type="match status" value="1"/>
</dbReference>
<dbReference type="SMART" id="SM00317">
    <property type="entry name" value="SET"/>
    <property type="match status" value="1"/>
</dbReference>
<feature type="region of interest" description="Disordered" evidence="6">
    <location>
        <begin position="844"/>
        <end position="868"/>
    </location>
</feature>
<dbReference type="InterPro" id="IPR046341">
    <property type="entry name" value="SET_dom_sf"/>
</dbReference>
<dbReference type="SMART" id="SM00249">
    <property type="entry name" value="PHD"/>
    <property type="match status" value="1"/>
</dbReference>
<dbReference type="Proteomes" id="UP000198341">
    <property type="component" value="Chromosome 5"/>
</dbReference>
<feature type="compositionally biased region" description="Polar residues" evidence="6">
    <location>
        <begin position="364"/>
        <end position="394"/>
    </location>
</feature>
<keyword evidence="3" id="KW-0862">Zinc</keyword>
<reference evidence="9 10" key="1">
    <citation type="submission" date="2011-10" db="EMBL/GenBank/DDBJ databases">
        <authorList>
            <person name="Genoscope - CEA"/>
        </authorList>
    </citation>
    <scope>NUCLEOTIDE SEQUENCE [LARGE SCALE GENOMIC DNA]</scope>
    <source>
        <strain evidence="9 10">RCC 1105</strain>
    </source>
</reference>
<feature type="region of interest" description="Disordered" evidence="6">
    <location>
        <begin position="1236"/>
        <end position="1273"/>
    </location>
</feature>
<dbReference type="Pfam" id="PF19633">
    <property type="entry name" value="SDG2_C"/>
    <property type="match status" value="2"/>
</dbReference>
<dbReference type="PANTHER" id="PTHR46655">
    <property type="entry name" value="HISTONE-LYSINE N-METHYLTRANSFERASE ATXR3"/>
    <property type="match status" value="1"/>
</dbReference>
<name>K8EWN1_9CHLO</name>
<dbReference type="InterPro" id="IPR019787">
    <property type="entry name" value="Znf_PHD-finger"/>
</dbReference>
<evidence type="ECO:0000256" key="5">
    <source>
        <dbReference type="PROSITE-ProRule" id="PRU00146"/>
    </source>
</evidence>
<feature type="domain" description="PHD-type" evidence="7">
    <location>
        <begin position="1339"/>
        <end position="1388"/>
    </location>
</feature>
<dbReference type="GeneID" id="19016019"/>
<dbReference type="EMBL" id="FO082274">
    <property type="protein sequence ID" value="CCO16855.1"/>
    <property type="molecule type" value="Genomic_DNA"/>
</dbReference>
<dbReference type="PROSITE" id="PS50280">
    <property type="entry name" value="SET"/>
    <property type="match status" value="1"/>
</dbReference>
<dbReference type="SUPFAM" id="SSF82199">
    <property type="entry name" value="SET domain"/>
    <property type="match status" value="1"/>
</dbReference>
<feature type="compositionally biased region" description="Basic residues" evidence="6">
    <location>
        <begin position="1236"/>
        <end position="1248"/>
    </location>
</feature>
<keyword evidence="10" id="KW-1185">Reference proteome</keyword>
<organism evidence="9 10">
    <name type="scientific">Bathycoccus prasinos</name>
    <dbReference type="NCBI Taxonomy" id="41875"/>
    <lineage>
        <taxon>Eukaryota</taxon>
        <taxon>Viridiplantae</taxon>
        <taxon>Chlorophyta</taxon>
        <taxon>Mamiellophyceae</taxon>
        <taxon>Mamiellales</taxon>
        <taxon>Bathycoccaceae</taxon>
        <taxon>Bathycoccus</taxon>
    </lineage>
</organism>